<gene>
    <name evidence="4" type="ORF">PQO05_20590</name>
</gene>
<dbReference type="GO" id="GO:0016829">
    <property type="term" value="F:lyase activity"/>
    <property type="evidence" value="ECO:0007669"/>
    <property type="project" value="UniProtKB-KW"/>
</dbReference>
<accession>A0ABY7T474</accession>
<dbReference type="Gene3D" id="1.50.10.100">
    <property type="entry name" value="Chondroitin AC/alginate lyase"/>
    <property type="match status" value="1"/>
</dbReference>
<feature type="domain" description="Alginate lyase" evidence="3">
    <location>
        <begin position="68"/>
        <end position="343"/>
    </location>
</feature>
<evidence type="ECO:0000256" key="2">
    <source>
        <dbReference type="ARBA" id="ARBA00023239"/>
    </source>
</evidence>
<dbReference type="Pfam" id="PF05426">
    <property type="entry name" value="Alginate_lyase"/>
    <property type="match status" value="1"/>
</dbReference>
<keyword evidence="5" id="KW-1185">Reference proteome</keyword>
<proteinExistence type="predicted"/>
<dbReference type="InterPro" id="IPR008397">
    <property type="entry name" value="Alginate_lyase_dom"/>
</dbReference>
<evidence type="ECO:0000256" key="1">
    <source>
        <dbReference type="ARBA" id="ARBA00022729"/>
    </source>
</evidence>
<evidence type="ECO:0000259" key="3">
    <source>
        <dbReference type="Pfam" id="PF05426"/>
    </source>
</evidence>
<protein>
    <submittedName>
        <fullName evidence="4">Alginate lyase family protein</fullName>
    </submittedName>
</protein>
<dbReference type="EMBL" id="CP117167">
    <property type="protein sequence ID" value="WCT11141.1"/>
    <property type="molecule type" value="Genomic_DNA"/>
</dbReference>
<dbReference type="InterPro" id="IPR008929">
    <property type="entry name" value="Chondroitin_lyas"/>
</dbReference>
<evidence type="ECO:0000313" key="4">
    <source>
        <dbReference type="EMBL" id="WCT11141.1"/>
    </source>
</evidence>
<keyword evidence="1" id="KW-0732">Signal</keyword>
<reference evidence="4 5" key="1">
    <citation type="submission" date="2023-02" db="EMBL/GenBank/DDBJ databases">
        <title>Genome sequence of Mucilaginibacter jinjuensis strain KACC 16571.</title>
        <authorList>
            <person name="Kim S."/>
            <person name="Heo J."/>
            <person name="Kwon S.-W."/>
        </authorList>
    </citation>
    <scope>NUCLEOTIDE SEQUENCE [LARGE SCALE GENOMIC DNA]</scope>
    <source>
        <strain evidence="4 5">KACC 16571</strain>
    </source>
</reference>
<sequence length="389" mass="44264">MSLVFITTGFAQGKAGNFSFILLDGQVLNKLNNNYHERDTAAVKEVNRLIREADSLLKAGPYSVTFEKTKLAPSGNKHDYVSQAPYWWADSSKANGKPYIRKDGRRNPEIYLLHDASQMGKMSSSVKHLALAYYFTGNQQYAEKARQLLKVWFIDADTRMNPNLNYAQYIPGINDGRGIGIIETVGLTSVPDAITLLQTSKYFDAAFIAGIKQWYRAYANWLLTSKNGKAERSQINNHGTNYDMQLANFALFIGNKILAIKVIREFTIPRIDQQFTTDGMQPLELVRTKSWDYNTMNLNAWCKLAVIADHLNIDLWHEQTLDGKGIKGAIQFLLPYALGQKQWTYPEIGKFDYGNMKHIVHAAKDKYPDVSFKEFYNKFPADSQLQLLN</sequence>
<dbReference type="RefSeq" id="WP_273629331.1">
    <property type="nucleotide sequence ID" value="NZ_CP117167.1"/>
</dbReference>
<organism evidence="4 5">
    <name type="scientific">Mucilaginibacter jinjuensis</name>
    <dbReference type="NCBI Taxonomy" id="1176721"/>
    <lineage>
        <taxon>Bacteria</taxon>
        <taxon>Pseudomonadati</taxon>
        <taxon>Bacteroidota</taxon>
        <taxon>Sphingobacteriia</taxon>
        <taxon>Sphingobacteriales</taxon>
        <taxon>Sphingobacteriaceae</taxon>
        <taxon>Mucilaginibacter</taxon>
    </lineage>
</organism>
<keyword evidence="2 4" id="KW-0456">Lyase</keyword>
<dbReference type="SUPFAM" id="SSF48230">
    <property type="entry name" value="Chondroitin AC/alginate lyase"/>
    <property type="match status" value="1"/>
</dbReference>
<name>A0ABY7T474_9SPHI</name>
<dbReference type="Proteomes" id="UP001216139">
    <property type="component" value="Chromosome"/>
</dbReference>
<evidence type="ECO:0000313" key="5">
    <source>
        <dbReference type="Proteomes" id="UP001216139"/>
    </source>
</evidence>